<proteinExistence type="predicted"/>
<accession>A0AAD5QJ57</accession>
<evidence type="ECO:0000313" key="1">
    <source>
        <dbReference type="EMBL" id="KAJ1351399.1"/>
    </source>
</evidence>
<dbReference type="AlphaFoldDB" id="A0AAD5QJ57"/>
<protein>
    <submittedName>
        <fullName evidence="1">Uncharacterized protein</fullName>
    </submittedName>
</protein>
<gene>
    <name evidence="1" type="ORF">KIN20_007394</name>
</gene>
<organism evidence="1 2">
    <name type="scientific">Parelaphostrongylus tenuis</name>
    <name type="common">Meningeal worm</name>
    <dbReference type="NCBI Taxonomy" id="148309"/>
    <lineage>
        <taxon>Eukaryota</taxon>
        <taxon>Metazoa</taxon>
        <taxon>Ecdysozoa</taxon>
        <taxon>Nematoda</taxon>
        <taxon>Chromadorea</taxon>
        <taxon>Rhabditida</taxon>
        <taxon>Rhabditina</taxon>
        <taxon>Rhabditomorpha</taxon>
        <taxon>Strongyloidea</taxon>
        <taxon>Metastrongylidae</taxon>
        <taxon>Parelaphostrongylus</taxon>
    </lineage>
</organism>
<dbReference type="Proteomes" id="UP001196413">
    <property type="component" value="Unassembled WGS sequence"/>
</dbReference>
<comment type="caution">
    <text evidence="1">The sequence shown here is derived from an EMBL/GenBank/DDBJ whole genome shotgun (WGS) entry which is preliminary data.</text>
</comment>
<reference evidence="1" key="1">
    <citation type="submission" date="2021-06" db="EMBL/GenBank/DDBJ databases">
        <title>Parelaphostrongylus tenuis whole genome reference sequence.</title>
        <authorList>
            <person name="Garwood T.J."/>
            <person name="Larsen P.A."/>
            <person name="Fountain-Jones N.M."/>
            <person name="Garbe J.R."/>
            <person name="Macchietto M.G."/>
            <person name="Kania S.A."/>
            <person name="Gerhold R.W."/>
            <person name="Richards J.E."/>
            <person name="Wolf T.M."/>
        </authorList>
    </citation>
    <scope>NUCLEOTIDE SEQUENCE</scope>
    <source>
        <strain evidence="1">MNPRO001-30</strain>
        <tissue evidence="1">Meninges</tissue>
    </source>
</reference>
<dbReference type="EMBL" id="JAHQIW010001065">
    <property type="protein sequence ID" value="KAJ1351399.1"/>
    <property type="molecule type" value="Genomic_DNA"/>
</dbReference>
<sequence>MSVVECWSNASLCHTGVTRMRVGPFFFLYTLHDLLTPLRSLSACATLVCEEFKSTRPPSNHILSALC</sequence>
<name>A0AAD5QJ57_PARTN</name>
<evidence type="ECO:0000313" key="2">
    <source>
        <dbReference type="Proteomes" id="UP001196413"/>
    </source>
</evidence>
<keyword evidence="2" id="KW-1185">Reference proteome</keyword>